<proteinExistence type="inferred from homology"/>
<dbReference type="Gene3D" id="2.60.40.1180">
    <property type="entry name" value="Golgi alpha-mannosidase II"/>
    <property type="match status" value="1"/>
</dbReference>
<dbReference type="SUPFAM" id="SSF51445">
    <property type="entry name" value="(Trans)glycosidases"/>
    <property type="match status" value="1"/>
</dbReference>
<dbReference type="Gene3D" id="3.20.20.70">
    <property type="entry name" value="Aldolase class I"/>
    <property type="match status" value="1"/>
</dbReference>
<protein>
    <submittedName>
        <fullName evidence="6">Alpha-galactosidase</fullName>
    </submittedName>
</protein>
<dbReference type="EMBL" id="JBHMDO010000033">
    <property type="protein sequence ID" value="MFB9328116.1"/>
    <property type="molecule type" value="Genomic_DNA"/>
</dbReference>
<organism evidence="6 7">
    <name type="scientific">Paenibacillus aurantiacus</name>
    <dbReference type="NCBI Taxonomy" id="1936118"/>
    <lineage>
        <taxon>Bacteria</taxon>
        <taxon>Bacillati</taxon>
        <taxon>Bacillota</taxon>
        <taxon>Bacilli</taxon>
        <taxon>Bacillales</taxon>
        <taxon>Paenibacillaceae</taxon>
        <taxon>Paenibacillus</taxon>
    </lineage>
</organism>
<comment type="similarity">
    <text evidence="1">Belongs to the glycosyl hydrolase 27 family.</text>
</comment>
<dbReference type="InterPro" id="IPR041233">
    <property type="entry name" value="Melibiase_C"/>
</dbReference>
<evidence type="ECO:0000256" key="2">
    <source>
        <dbReference type="ARBA" id="ARBA00022729"/>
    </source>
</evidence>
<dbReference type="InterPro" id="IPR013780">
    <property type="entry name" value="Glyco_hydro_b"/>
</dbReference>
<accession>A0ABV5KSD1</accession>
<keyword evidence="2" id="KW-0732">Signal</keyword>
<gene>
    <name evidence="6" type="ORF">ACFFSY_19485</name>
</gene>
<reference evidence="6 7" key="1">
    <citation type="submission" date="2024-09" db="EMBL/GenBank/DDBJ databases">
        <authorList>
            <person name="Sun Q."/>
            <person name="Mori K."/>
        </authorList>
    </citation>
    <scope>NUCLEOTIDE SEQUENCE [LARGE SCALE GENOMIC DNA]</scope>
    <source>
        <strain evidence="6 7">TISTR 2452</strain>
    </source>
</reference>
<dbReference type="PANTHER" id="PTHR11452:SF75">
    <property type="entry name" value="ALPHA-GALACTOSIDASE MEL1"/>
    <property type="match status" value="1"/>
</dbReference>
<evidence type="ECO:0000256" key="4">
    <source>
        <dbReference type="ARBA" id="ARBA00023295"/>
    </source>
</evidence>
<keyword evidence="7" id="KW-1185">Reference proteome</keyword>
<feature type="domain" description="Alpha galactosidase C-terminal" evidence="5">
    <location>
        <begin position="622"/>
        <end position="684"/>
    </location>
</feature>
<evidence type="ECO:0000313" key="7">
    <source>
        <dbReference type="Proteomes" id="UP001589747"/>
    </source>
</evidence>
<sequence>MSNDVRYAGIRIVTEPEGITVDNGIVQVVIRLTDGAYDLIWRNGDRIEGAQGQVKLGGTTRSTKDYPHRKASVEEANDALGRGTTVTVLHEEAGYPALAERYTVYELAPFVTVRIAAIGSGAEVRTNYMAPLVALHDKGGSVRIARGGEQLRAIRVPFDNDKWVRYETMLLPGAIESYEASAIYAPESRRGLVIGSLTHDTWKTGICIAADAGVAGEPIGLAAYGGAAGELTRDTILHGEVAGDKVESPLVFVGSYADYRHGLEAFAQANAKLEPALAWPGGVPFGWNSWSAAADKLDYELYVSTSDFLRTLQPFGFHNDSIVYINFDSFWTSLTEAQLQDAVAHVQANGQKAGIYWTPFTFWGYDAEQIVEGTDGAYTYGDILLRDREGQVLPSLDGGLSIDPTHPGNLLRTEYHLSRFVAWGFEYVKLDFLGHGAVEGEHYDPAIRTGIQAYNLGMAVIRDRLAQERIGRPLHINLSIAPLFPYQYGHSRRISCDAFGLIGDTEYMLNSLTYGWWMSDALYRYNDPDHTVLYKSFNQEATAYHEGRSRLTASVIAGTVLLLGDDYRSEEARKRAKAWLGNEEVLQLARLGRTFVPVEGDSAAGAAEVFALHSVEEDARISYVAVFNYDRERETTKKISFDRLGLPDKLESCRVRELWSGEEWIATGELRISLEAMEAKLIRIEVG</sequence>
<name>A0ABV5KSD1_9BACL</name>
<dbReference type="InterPro" id="IPR013785">
    <property type="entry name" value="Aldolase_TIM"/>
</dbReference>
<evidence type="ECO:0000256" key="3">
    <source>
        <dbReference type="ARBA" id="ARBA00022801"/>
    </source>
</evidence>
<evidence type="ECO:0000256" key="1">
    <source>
        <dbReference type="ARBA" id="ARBA00009743"/>
    </source>
</evidence>
<dbReference type="Pfam" id="PF17801">
    <property type="entry name" value="Melibiase_C"/>
    <property type="match status" value="1"/>
</dbReference>
<dbReference type="PANTHER" id="PTHR11452">
    <property type="entry name" value="ALPHA-GALACTOSIDASE/ALPHA-N-ACETYLGALACTOSAMINIDASE"/>
    <property type="match status" value="1"/>
</dbReference>
<dbReference type="RefSeq" id="WP_377497108.1">
    <property type="nucleotide sequence ID" value="NZ_JBHMDO010000033.1"/>
</dbReference>
<keyword evidence="4" id="KW-0326">Glycosidase</keyword>
<evidence type="ECO:0000259" key="5">
    <source>
        <dbReference type="Pfam" id="PF17801"/>
    </source>
</evidence>
<keyword evidence="3" id="KW-0378">Hydrolase</keyword>
<evidence type="ECO:0000313" key="6">
    <source>
        <dbReference type="EMBL" id="MFB9328116.1"/>
    </source>
</evidence>
<dbReference type="InterPro" id="IPR002241">
    <property type="entry name" value="Glyco_hydro_27"/>
</dbReference>
<dbReference type="InterPro" id="IPR017853">
    <property type="entry name" value="GH"/>
</dbReference>
<dbReference type="Proteomes" id="UP001589747">
    <property type="component" value="Unassembled WGS sequence"/>
</dbReference>
<comment type="caution">
    <text evidence="6">The sequence shown here is derived from an EMBL/GenBank/DDBJ whole genome shotgun (WGS) entry which is preliminary data.</text>
</comment>